<evidence type="ECO:0000313" key="2">
    <source>
        <dbReference type="Proteomes" id="UP001381693"/>
    </source>
</evidence>
<sequence length="94" mass="10785">MVETFDIKTKTYVAPETPLLTAFDWHLHPREMPLPQDAKDKLPLPFLSPLLPSSVFAISRLHFKNLHSHDPAIKTWAAARFELSLKVSQESTKY</sequence>
<proteinExistence type="predicted"/>
<protein>
    <submittedName>
        <fullName evidence="1">Uncharacterized protein</fullName>
    </submittedName>
</protein>
<dbReference type="InterPro" id="IPR029044">
    <property type="entry name" value="Nucleotide-diphossugar_trans"/>
</dbReference>
<dbReference type="AlphaFoldDB" id="A0AAN8WJL4"/>
<reference evidence="1 2" key="1">
    <citation type="submission" date="2023-11" db="EMBL/GenBank/DDBJ databases">
        <title>Halocaridina rubra genome assembly.</title>
        <authorList>
            <person name="Smith C."/>
        </authorList>
    </citation>
    <scope>NUCLEOTIDE SEQUENCE [LARGE SCALE GENOMIC DNA]</scope>
    <source>
        <strain evidence="1">EP-1</strain>
        <tissue evidence="1">Whole</tissue>
    </source>
</reference>
<dbReference type="Gene3D" id="3.90.550.10">
    <property type="entry name" value="Spore Coat Polysaccharide Biosynthesis Protein SpsA, Chain A"/>
    <property type="match status" value="1"/>
</dbReference>
<name>A0AAN8WJL4_HALRR</name>
<dbReference type="EMBL" id="JAXCGZ010022924">
    <property type="protein sequence ID" value="KAK7021024.1"/>
    <property type="molecule type" value="Genomic_DNA"/>
</dbReference>
<comment type="caution">
    <text evidence="1">The sequence shown here is derived from an EMBL/GenBank/DDBJ whole genome shotgun (WGS) entry which is preliminary data.</text>
</comment>
<keyword evidence="2" id="KW-1185">Reference proteome</keyword>
<accession>A0AAN8WJL4</accession>
<evidence type="ECO:0000313" key="1">
    <source>
        <dbReference type="EMBL" id="KAK7021024.1"/>
    </source>
</evidence>
<dbReference type="Proteomes" id="UP001381693">
    <property type="component" value="Unassembled WGS sequence"/>
</dbReference>
<gene>
    <name evidence="1" type="ORF">SK128_012434</name>
</gene>
<organism evidence="1 2">
    <name type="scientific">Halocaridina rubra</name>
    <name type="common">Hawaiian red shrimp</name>
    <dbReference type="NCBI Taxonomy" id="373956"/>
    <lineage>
        <taxon>Eukaryota</taxon>
        <taxon>Metazoa</taxon>
        <taxon>Ecdysozoa</taxon>
        <taxon>Arthropoda</taxon>
        <taxon>Crustacea</taxon>
        <taxon>Multicrustacea</taxon>
        <taxon>Malacostraca</taxon>
        <taxon>Eumalacostraca</taxon>
        <taxon>Eucarida</taxon>
        <taxon>Decapoda</taxon>
        <taxon>Pleocyemata</taxon>
        <taxon>Caridea</taxon>
        <taxon>Atyoidea</taxon>
        <taxon>Atyidae</taxon>
        <taxon>Halocaridina</taxon>
    </lineage>
</organism>